<dbReference type="GO" id="GO:0016491">
    <property type="term" value="F:oxidoreductase activity"/>
    <property type="evidence" value="ECO:0007669"/>
    <property type="project" value="InterPro"/>
</dbReference>
<dbReference type="Proteomes" id="UP000274601">
    <property type="component" value="Unassembled WGS sequence"/>
</dbReference>
<name>A0A495QZM4_9ACTN</name>
<keyword evidence="2" id="KW-1185">Reference proteome</keyword>
<evidence type="ECO:0008006" key="3">
    <source>
        <dbReference type="Google" id="ProtNLM"/>
    </source>
</evidence>
<organism evidence="1 2">
    <name type="scientific">Actinomadura pelletieri DSM 43383</name>
    <dbReference type="NCBI Taxonomy" id="1120940"/>
    <lineage>
        <taxon>Bacteria</taxon>
        <taxon>Bacillati</taxon>
        <taxon>Actinomycetota</taxon>
        <taxon>Actinomycetes</taxon>
        <taxon>Streptosporangiales</taxon>
        <taxon>Thermomonosporaceae</taxon>
        <taxon>Actinomadura</taxon>
    </lineage>
</organism>
<gene>
    <name evidence="1" type="ORF">BZB76_1146</name>
</gene>
<reference evidence="1 2" key="1">
    <citation type="submission" date="2018-10" db="EMBL/GenBank/DDBJ databases">
        <title>Genomic Encyclopedia of Archaeal and Bacterial Type Strains, Phase II (KMG-II): from individual species to whole genera.</title>
        <authorList>
            <person name="Goeker M."/>
        </authorList>
    </citation>
    <scope>NUCLEOTIDE SEQUENCE [LARGE SCALE GENOMIC DNA]</scope>
    <source>
        <strain evidence="1 2">DSM 43383</strain>
    </source>
</reference>
<dbReference type="AlphaFoldDB" id="A0A495QZM4"/>
<accession>A0A495QZM4</accession>
<dbReference type="Gene3D" id="3.40.109.10">
    <property type="entry name" value="NADH Oxidase"/>
    <property type="match status" value="2"/>
</dbReference>
<dbReference type="EMBL" id="RBWU01000001">
    <property type="protein sequence ID" value="RKS79671.1"/>
    <property type="molecule type" value="Genomic_DNA"/>
</dbReference>
<dbReference type="RefSeq" id="WP_147449336.1">
    <property type="nucleotide sequence ID" value="NZ_RBWU01000001.1"/>
</dbReference>
<comment type="caution">
    <text evidence="1">The sequence shown here is derived from an EMBL/GenBank/DDBJ whole genome shotgun (WGS) entry which is preliminary data.</text>
</comment>
<proteinExistence type="predicted"/>
<sequence length="390" mass="43049">MTSRTSPRTAAPAFGDALHEALDVAVLSPSSHNCQPWCVAWLESAPARRAAATILAGGARAEPAPESAFLVLAIDRERRLGALPAHALEMELSCGLYWRLLHRALEAQGWTLVRSEASPQAAALFDVWLPDTWEPLCVAEFRPGGEPPETLGDLRTLARRRHTNRAPFDSAPVDRTLLTDLARRARQRDEGRLPVVVRHLHSWPDRHRFVRFVARHGGRDFAHGDAWRETHSFIRSSVDDASARGDGFALDHLFGPLPPHDRWLRRLALAPAAMTALSRIGYPRFLAGQLAAVVQQTPVVVLMSLPVRDPDPPETLSAAGALADYWLDATRAGLVLHPISIVIQHEDVRRALQRTFATPGRVFFVARLGRPSARFPASPRRPATAAFRTL</sequence>
<dbReference type="OrthoDB" id="8156917at2"/>
<dbReference type="SUPFAM" id="SSF55469">
    <property type="entry name" value="FMN-dependent nitroreductase-like"/>
    <property type="match status" value="1"/>
</dbReference>
<dbReference type="InterPro" id="IPR000415">
    <property type="entry name" value="Nitroreductase-like"/>
</dbReference>
<protein>
    <recommendedName>
        <fullName evidence="3">Nitroreductase family protein</fullName>
    </recommendedName>
</protein>
<evidence type="ECO:0000313" key="1">
    <source>
        <dbReference type="EMBL" id="RKS79671.1"/>
    </source>
</evidence>
<evidence type="ECO:0000313" key="2">
    <source>
        <dbReference type="Proteomes" id="UP000274601"/>
    </source>
</evidence>